<accession>A0A250WU54</accession>
<dbReference type="PROSITE" id="PS50893">
    <property type="entry name" value="ABC_TRANSPORTER_2"/>
    <property type="match status" value="1"/>
</dbReference>
<evidence type="ECO:0000313" key="11">
    <source>
        <dbReference type="Proteomes" id="UP000232323"/>
    </source>
</evidence>
<gene>
    <name evidence="10" type="ORF">CEUSTIGMA_g1745.t1</name>
</gene>
<evidence type="ECO:0000256" key="2">
    <source>
        <dbReference type="ARBA" id="ARBA00022448"/>
    </source>
</evidence>
<evidence type="ECO:0000256" key="7">
    <source>
        <dbReference type="ARBA" id="ARBA00023136"/>
    </source>
</evidence>
<dbReference type="FunFam" id="3.40.50.300:FF:000903">
    <property type="entry name" value="ABC transporter G family member 7"/>
    <property type="match status" value="1"/>
</dbReference>
<evidence type="ECO:0000256" key="1">
    <source>
        <dbReference type="ARBA" id="ARBA00004141"/>
    </source>
</evidence>
<evidence type="ECO:0000313" key="10">
    <source>
        <dbReference type="EMBL" id="GAX74296.1"/>
    </source>
</evidence>
<keyword evidence="5" id="KW-0067">ATP-binding</keyword>
<dbReference type="GO" id="GO:0016887">
    <property type="term" value="F:ATP hydrolysis activity"/>
    <property type="evidence" value="ECO:0007669"/>
    <property type="project" value="InterPro"/>
</dbReference>
<dbReference type="OrthoDB" id="66620at2759"/>
<dbReference type="InterPro" id="IPR013525">
    <property type="entry name" value="ABC2_TM"/>
</dbReference>
<dbReference type="Pfam" id="PF19055">
    <property type="entry name" value="ABC2_membrane_7"/>
    <property type="match status" value="1"/>
</dbReference>
<keyword evidence="6 8" id="KW-1133">Transmembrane helix</keyword>
<feature type="transmembrane region" description="Helical" evidence="8">
    <location>
        <begin position="553"/>
        <end position="573"/>
    </location>
</feature>
<evidence type="ECO:0000256" key="4">
    <source>
        <dbReference type="ARBA" id="ARBA00022741"/>
    </source>
</evidence>
<dbReference type="PANTHER" id="PTHR48041">
    <property type="entry name" value="ABC TRANSPORTER G FAMILY MEMBER 28"/>
    <property type="match status" value="1"/>
</dbReference>
<proteinExistence type="predicted"/>
<name>A0A250WU54_9CHLO</name>
<dbReference type="InterPro" id="IPR043926">
    <property type="entry name" value="ABCG_dom"/>
</dbReference>
<dbReference type="InterPro" id="IPR003593">
    <property type="entry name" value="AAA+_ATPase"/>
</dbReference>
<dbReference type="Gene3D" id="3.40.50.300">
    <property type="entry name" value="P-loop containing nucleotide triphosphate hydrolases"/>
    <property type="match status" value="1"/>
</dbReference>
<keyword evidence="3 8" id="KW-0812">Transmembrane</keyword>
<evidence type="ECO:0000256" key="6">
    <source>
        <dbReference type="ARBA" id="ARBA00022989"/>
    </source>
</evidence>
<comment type="caution">
    <text evidence="10">The sequence shown here is derived from an EMBL/GenBank/DDBJ whole genome shotgun (WGS) entry which is preliminary data.</text>
</comment>
<dbReference type="EMBL" id="BEGY01000006">
    <property type="protein sequence ID" value="GAX74296.1"/>
    <property type="molecule type" value="Genomic_DNA"/>
</dbReference>
<dbReference type="PROSITE" id="PS00211">
    <property type="entry name" value="ABC_TRANSPORTER_1"/>
    <property type="match status" value="1"/>
</dbReference>
<sequence>MDFFIGAALIISPAQTFPIFAAVGTLKGIQKLLTIHRSRRSKTFSNVHSVHNSSPTAVEKIPSVTLEWSNVTCILSKQGSETKTILNNIQGRALPGRLTAIMGPSGGGKTSLLNALAGQFPQSRHIDLTGTVLVNGLPRSASHHRQAYVEQEDAFYSMLTAEETLQMATQLRLPASISSPERSAYVSTLVSKLGLSKVMDTRVGSKKARGLSGGEKKRLSIGCELIGSPSLLFMDEPTTGLDAFAAQKVVCTLKDLAASGHTVLASIHQPRSSIFTLFDDLVLLSEGELLYCGEACEAAQYFSSLGRTCPAGYSPADFLADLIAVDYSSPESEAASKETIARLVAAWKSRSEAVSLLPGQKAGGWISAPLDSSAENAGISSGLNGTRVGWLTQLRLLALRSWRQVIRDKPTNMARVIANVTSALIFGSIFFRMKKYQSSIQDRLGLLQVAAINTAMSSLVKTLSAFPRERVIVARERAKDSYSTAPYLTAKLAAELPIGAIFPLLFGLLTYPLCGLHPKPGRLLKYLGILTLESFTSSALGLAVGAMATSTEAASAIGPAVMVIWIVFGGYYVNQDNVPRLLRWLPSASLIKQGFQALCINEFPGLEFQPDVSGRGMTDGHQVLTWLSFDNTSVADCVLKQIRILAFYYWATFCILKAGRDSYQPMRPSVVQL</sequence>
<dbReference type="InterPro" id="IPR027417">
    <property type="entry name" value="P-loop_NTPase"/>
</dbReference>
<feature type="transmembrane region" description="Helical" evidence="8">
    <location>
        <begin position="526"/>
        <end position="547"/>
    </location>
</feature>
<dbReference type="AlphaFoldDB" id="A0A250WU54"/>
<reference evidence="10 11" key="1">
    <citation type="submission" date="2017-08" db="EMBL/GenBank/DDBJ databases">
        <title>Acidophilic green algal genome provides insights into adaptation to an acidic environment.</title>
        <authorList>
            <person name="Hirooka S."/>
            <person name="Hirose Y."/>
            <person name="Kanesaki Y."/>
            <person name="Higuchi S."/>
            <person name="Fujiwara T."/>
            <person name="Onuma R."/>
            <person name="Era A."/>
            <person name="Ohbayashi R."/>
            <person name="Uzuka A."/>
            <person name="Nozaki H."/>
            <person name="Yoshikawa H."/>
            <person name="Miyagishima S.Y."/>
        </authorList>
    </citation>
    <scope>NUCLEOTIDE SEQUENCE [LARGE SCALE GENOMIC DNA]</scope>
    <source>
        <strain evidence="10 11">NIES-2499</strain>
    </source>
</reference>
<dbReference type="SUPFAM" id="SSF52540">
    <property type="entry name" value="P-loop containing nucleoside triphosphate hydrolases"/>
    <property type="match status" value="1"/>
</dbReference>
<keyword evidence="7 8" id="KW-0472">Membrane</keyword>
<dbReference type="Proteomes" id="UP000232323">
    <property type="component" value="Unassembled WGS sequence"/>
</dbReference>
<dbReference type="GO" id="GO:0016020">
    <property type="term" value="C:membrane"/>
    <property type="evidence" value="ECO:0007669"/>
    <property type="project" value="UniProtKB-SubCell"/>
</dbReference>
<feature type="transmembrane region" description="Helical" evidence="8">
    <location>
        <begin position="496"/>
        <end position="514"/>
    </location>
</feature>
<dbReference type="Pfam" id="PF01061">
    <property type="entry name" value="ABC2_membrane"/>
    <property type="match status" value="1"/>
</dbReference>
<evidence type="ECO:0000259" key="9">
    <source>
        <dbReference type="PROSITE" id="PS50893"/>
    </source>
</evidence>
<keyword evidence="2" id="KW-0813">Transport</keyword>
<dbReference type="InterPro" id="IPR050352">
    <property type="entry name" value="ABCG_transporters"/>
</dbReference>
<dbReference type="Pfam" id="PF00005">
    <property type="entry name" value="ABC_tran"/>
    <property type="match status" value="1"/>
</dbReference>
<comment type="subcellular location">
    <subcellularLocation>
        <location evidence="1">Membrane</location>
        <topology evidence="1">Multi-pass membrane protein</topology>
    </subcellularLocation>
</comment>
<protein>
    <recommendedName>
        <fullName evidence="9">ABC transporter domain-containing protein</fullName>
    </recommendedName>
</protein>
<evidence type="ECO:0000256" key="5">
    <source>
        <dbReference type="ARBA" id="ARBA00022840"/>
    </source>
</evidence>
<dbReference type="PANTHER" id="PTHR48041:SF41">
    <property type="entry name" value="ABC TRANSPORTER G FAMILY"/>
    <property type="match status" value="1"/>
</dbReference>
<dbReference type="InterPro" id="IPR017871">
    <property type="entry name" value="ABC_transporter-like_CS"/>
</dbReference>
<dbReference type="InterPro" id="IPR003439">
    <property type="entry name" value="ABC_transporter-like_ATP-bd"/>
</dbReference>
<evidence type="ECO:0000256" key="8">
    <source>
        <dbReference type="SAM" id="Phobius"/>
    </source>
</evidence>
<dbReference type="GO" id="GO:0005524">
    <property type="term" value="F:ATP binding"/>
    <property type="evidence" value="ECO:0007669"/>
    <property type="project" value="UniProtKB-KW"/>
</dbReference>
<dbReference type="SMART" id="SM00382">
    <property type="entry name" value="AAA"/>
    <property type="match status" value="1"/>
</dbReference>
<keyword evidence="11" id="KW-1185">Reference proteome</keyword>
<organism evidence="10 11">
    <name type="scientific">Chlamydomonas eustigma</name>
    <dbReference type="NCBI Taxonomy" id="1157962"/>
    <lineage>
        <taxon>Eukaryota</taxon>
        <taxon>Viridiplantae</taxon>
        <taxon>Chlorophyta</taxon>
        <taxon>core chlorophytes</taxon>
        <taxon>Chlorophyceae</taxon>
        <taxon>CS clade</taxon>
        <taxon>Chlamydomonadales</taxon>
        <taxon>Chlamydomonadaceae</taxon>
        <taxon>Chlamydomonas</taxon>
    </lineage>
</organism>
<dbReference type="GO" id="GO:0140359">
    <property type="term" value="F:ABC-type transporter activity"/>
    <property type="evidence" value="ECO:0007669"/>
    <property type="project" value="InterPro"/>
</dbReference>
<feature type="transmembrane region" description="Helical" evidence="8">
    <location>
        <begin position="413"/>
        <end position="431"/>
    </location>
</feature>
<dbReference type="CDD" id="cd03213">
    <property type="entry name" value="ABCG_EPDR"/>
    <property type="match status" value="1"/>
</dbReference>
<keyword evidence="4" id="KW-0547">Nucleotide-binding</keyword>
<evidence type="ECO:0000256" key="3">
    <source>
        <dbReference type="ARBA" id="ARBA00022692"/>
    </source>
</evidence>
<feature type="domain" description="ABC transporter" evidence="9">
    <location>
        <begin position="66"/>
        <end position="311"/>
    </location>
</feature>